<comment type="caution">
    <text evidence="3">The sequence shown here is derived from an EMBL/GenBank/DDBJ whole genome shotgun (WGS) entry which is preliminary data.</text>
</comment>
<protein>
    <submittedName>
        <fullName evidence="3">Nuclease</fullName>
    </submittedName>
</protein>
<dbReference type="Gene3D" id="2.40.50.90">
    <property type="match status" value="1"/>
</dbReference>
<keyword evidence="1" id="KW-1133">Transmembrane helix</keyword>
<dbReference type="InterPro" id="IPR035437">
    <property type="entry name" value="SNase_OB-fold_sf"/>
</dbReference>
<keyword evidence="1" id="KW-0812">Transmembrane</keyword>
<accession>A0A1V4I2X5</accession>
<feature type="domain" description="TNase-like" evidence="2">
    <location>
        <begin position="99"/>
        <end position="177"/>
    </location>
</feature>
<evidence type="ECO:0000259" key="2">
    <source>
        <dbReference type="Pfam" id="PF00565"/>
    </source>
</evidence>
<dbReference type="RefSeq" id="WP_079445248.1">
    <property type="nucleotide sequence ID" value="NZ_MWPQ01000003.1"/>
</dbReference>
<gene>
    <name evidence="3" type="ORF">B2M20_01040</name>
</gene>
<keyword evidence="4" id="KW-1185">Reference proteome</keyword>
<evidence type="ECO:0000313" key="4">
    <source>
        <dbReference type="Proteomes" id="UP000189940"/>
    </source>
</evidence>
<reference evidence="3 4" key="1">
    <citation type="submission" date="2017-02" db="EMBL/GenBank/DDBJ databases">
        <title>Genome sequence of the nitrite-oxidizing bacterium Nitrobacter vulgaris strain Ab1.</title>
        <authorList>
            <person name="Mellbye B.L."/>
            <person name="Davis E.W."/>
            <person name="Spieck E."/>
            <person name="Chang J.H."/>
            <person name="Bottomley P.J."/>
            <person name="Sayavedra-Soto L.A."/>
        </authorList>
    </citation>
    <scope>NUCLEOTIDE SEQUENCE [LARGE SCALE GENOMIC DNA]</scope>
    <source>
        <strain evidence="3 4">Ab1</strain>
    </source>
</reference>
<proteinExistence type="predicted"/>
<dbReference type="Pfam" id="PF00565">
    <property type="entry name" value="SNase"/>
    <property type="match status" value="1"/>
</dbReference>
<name>A0A1V4I2X5_NITVU</name>
<dbReference type="OrthoDB" id="309040at2"/>
<dbReference type="InterPro" id="IPR016071">
    <property type="entry name" value="Staphylococal_nuclease_OB-fold"/>
</dbReference>
<evidence type="ECO:0000313" key="3">
    <source>
        <dbReference type="EMBL" id="OPH84576.1"/>
    </source>
</evidence>
<dbReference type="STRING" id="29421.B2M20_01040"/>
<keyword evidence="1" id="KW-0472">Membrane</keyword>
<dbReference type="Proteomes" id="UP000189940">
    <property type="component" value="Unassembled WGS sequence"/>
</dbReference>
<dbReference type="AlphaFoldDB" id="A0A1V4I2X5"/>
<dbReference type="EMBL" id="MWPQ01000003">
    <property type="protein sequence ID" value="OPH84576.1"/>
    <property type="molecule type" value="Genomic_DNA"/>
</dbReference>
<sequence>MYPYTRINALPGPRWRHRLSPVLPWIFIVGVVAGTMLPIRSWIGWPQVVDSQTPTETRAIWARAAGSAGRHQVDVIRTIDGDTFEALVHLWPGLDMTTRVRLRGIDTAEMKASCSEEFRLAKAASARLRDLLGEGGVTIANIGPDKYNGRVVADAATARTSDIAAAMVASGLARAYHGGHRESWCNSVSR</sequence>
<feature type="transmembrane region" description="Helical" evidence="1">
    <location>
        <begin position="21"/>
        <end position="43"/>
    </location>
</feature>
<organism evidence="3 4">
    <name type="scientific">Nitrobacter vulgaris</name>
    <dbReference type="NCBI Taxonomy" id="29421"/>
    <lineage>
        <taxon>Bacteria</taxon>
        <taxon>Pseudomonadati</taxon>
        <taxon>Pseudomonadota</taxon>
        <taxon>Alphaproteobacteria</taxon>
        <taxon>Hyphomicrobiales</taxon>
        <taxon>Nitrobacteraceae</taxon>
        <taxon>Nitrobacter</taxon>
    </lineage>
</organism>
<evidence type="ECO:0000256" key="1">
    <source>
        <dbReference type="SAM" id="Phobius"/>
    </source>
</evidence>
<dbReference type="SUPFAM" id="SSF50199">
    <property type="entry name" value="Staphylococcal nuclease"/>
    <property type="match status" value="1"/>
</dbReference>